<organism evidence="4 5">
    <name type="scientific">Paraflavitalea soli</name>
    <dbReference type="NCBI Taxonomy" id="2315862"/>
    <lineage>
        <taxon>Bacteria</taxon>
        <taxon>Pseudomonadati</taxon>
        <taxon>Bacteroidota</taxon>
        <taxon>Chitinophagia</taxon>
        <taxon>Chitinophagales</taxon>
        <taxon>Chitinophagaceae</taxon>
        <taxon>Paraflavitalea</taxon>
    </lineage>
</organism>
<dbReference type="SUPFAM" id="SSF46689">
    <property type="entry name" value="Homeodomain-like"/>
    <property type="match status" value="2"/>
</dbReference>
<sequence length="326" mass="37007">MKQVTIIIPQGRLNLSSIVGTYEVLMEANAYWQRIGNPALIDIRIAGFMTELQLDLGYFSVHPQNIRGIDKTDLLIIPSIFHDGADIVEKNTALIAWVRDQYKAGSEIASICTGAFFLAASGLLDGKSCSTHWCAADDFRRLYPGIDLHIDKLITVQQGIYTNGGGYSFLNLILFIIEKYFDRDTAIYCSKVFQIDIDRSSQSPFFIFQAQKNHNDEVIHKAQTFIEKNLSERISFEELASKLAISRRNFDRRFIKATGNTPVEYLQRVKIEVAKCSLEKGRKSIFEVMHEVGYSDDKAFREVFKKIAGLSPLDYRTKFSKESALT</sequence>
<dbReference type="Proteomes" id="UP000263900">
    <property type="component" value="Chromosome"/>
</dbReference>
<dbReference type="OrthoDB" id="9803764at2"/>
<dbReference type="PANTHER" id="PTHR43130:SF11">
    <property type="entry name" value="TRANSCRIPTIONAL REGULATORY PROTEIN"/>
    <property type="match status" value="1"/>
</dbReference>
<evidence type="ECO:0000256" key="2">
    <source>
        <dbReference type="ARBA" id="ARBA00023163"/>
    </source>
</evidence>
<reference evidence="4 5" key="1">
    <citation type="submission" date="2018-09" db="EMBL/GenBank/DDBJ databases">
        <title>Genome sequencing of strain 6GH32-13.</title>
        <authorList>
            <person name="Weon H.-Y."/>
            <person name="Heo J."/>
            <person name="Kwon S.-W."/>
        </authorList>
    </citation>
    <scope>NUCLEOTIDE SEQUENCE [LARGE SCALE GENOMIC DNA]</scope>
    <source>
        <strain evidence="4 5">5GH32-13</strain>
    </source>
</reference>
<dbReference type="GO" id="GO:0003700">
    <property type="term" value="F:DNA-binding transcription factor activity"/>
    <property type="evidence" value="ECO:0007669"/>
    <property type="project" value="InterPro"/>
</dbReference>
<dbReference type="RefSeq" id="WP_119049020.1">
    <property type="nucleotide sequence ID" value="NZ_CP032157.1"/>
</dbReference>
<dbReference type="InterPro" id="IPR029062">
    <property type="entry name" value="Class_I_gatase-like"/>
</dbReference>
<dbReference type="Pfam" id="PF12833">
    <property type="entry name" value="HTH_18"/>
    <property type="match status" value="1"/>
</dbReference>
<gene>
    <name evidence="4" type="ORF">D3H65_03970</name>
</gene>
<dbReference type="KEGG" id="pseg:D3H65_03970"/>
<keyword evidence="1" id="KW-0805">Transcription regulation</keyword>
<dbReference type="PROSITE" id="PS01124">
    <property type="entry name" value="HTH_ARAC_FAMILY_2"/>
    <property type="match status" value="1"/>
</dbReference>
<dbReference type="AlphaFoldDB" id="A0A3B7MFS8"/>
<dbReference type="EMBL" id="CP032157">
    <property type="protein sequence ID" value="AXY73182.1"/>
    <property type="molecule type" value="Genomic_DNA"/>
</dbReference>
<feature type="domain" description="HTH araC/xylS-type" evidence="3">
    <location>
        <begin position="220"/>
        <end position="318"/>
    </location>
</feature>
<dbReference type="CDD" id="cd03138">
    <property type="entry name" value="GATase1_AraC_2"/>
    <property type="match status" value="1"/>
</dbReference>
<dbReference type="SUPFAM" id="SSF52317">
    <property type="entry name" value="Class I glutamine amidotransferase-like"/>
    <property type="match status" value="1"/>
</dbReference>
<accession>A0A3B7MFS8</accession>
<dbReference type="SMART" id="SM00342">
    <property type="entry name" value="HTH_ARAC"/>
    <property type="match status" value="1"/>
</dbReference>
<dbReference type="Gene3D" id="1.10.10.60">
    <property type="entry name" value="Homeodomain-like"/>
    <property type="match status" value="2"/>
</dbReference>
<proteinExistence type="predicted"/>
<dbReference type="Gene3D" id="3.40.50.880">
    <property type="match status" value="1"/>
</dbReference>
<dbReference type="Pfam" id="PF01965">
    <property type="entry name" value="DJ-1_PfpI"/>
    <property type="match status" value="1"/>
</dbReference>
<dbReference type="InterPro" id="IPR052158">
    <property type="entry name" value="INH-QAR"/>
</dbReference>
<dbReference type="PANTHER" id="PTHR43130">
    <property type="entry name" value="ARAC-FAMILY TRANSCRIPTIONAL REGULATOR"/>
    <property type="match status" value="1"/>
</dbReference>
<evidence type="ECO:0000259" key="3">
    <source>
        <dbReference type="PROSITE" id="PS01124"/>
    </source>
</evidence>
<evidence type="ECO:0000313" key="4">
    <source>
        <dbReference type="EMBL" id="AXY73182.1"/>
    </source>
</evidence>
<evidence type="ECO:0000256" key="1">
    <source>
        <dbReference type="ARBA" id="ARBA00023015"/>
    </source>
</evidence>
<dbReference type="InterPro" id="IPR018060">
    <property type="entry name" value="HTH_AraC"/>
</dbReference>
<keyword evidence="5" id="KW-1185">Reference proteome</keyword>
<name>A0A3B7MFS8_9BACT</name>
<dbReference type="InterPro" id="IPR009057">
    <property type="entry name" value="Homeodomain-like_sf"/>
</dbReference>
<keyword evidence="2" id="KW-0804">Transcription</keyword>
<protein>
    <submittedName>
        <fullName evidence="4">Helix-turn-helix domain-containing protein</fullName>
    </submittedName>
</protein>
<evidence type="ECO:0000313" key="5">
    <source>
        <dbReference type="Proteomes" id="UP000263900"/>
    </source>
</evidence>
<dbReference type="GO" id="GO:0043565">
    <property type="term" value="F:sequence-specific DNA binding"/>
    <property type="evidence" value="ECO:0007669"/>
    <property type="project" value="InterPro"/>
</dbReference>
<dbReference type="InterPro" id="IPR002818">
    <property type="entry name" value="DJ-1/PfpI"/>
</dbReference>